<protein>
    <submittedName>
        <fullName evidence="1">Uncharacterized protein</fullName>
    </submittedName>
</protein>
<organism evidence="1 2">
    <name type="scientific">Pantoea rodasii</name>
    <dbReference type="NCBI Taxonomy" id="1076549"/>
    <lineage>
        <taxon>Bacteria</taxon>
        <taxon>Pseudomonadati</taxon>
        <taxon>Pseudomonadota</taxon>
        <taxon>Gammaproteobacteria</taxon>
        <taxon>Enterobacterales</taxon>
        <taxon>Erwiniaceae</taxon>
        <taxon>Pantoea</taxon>
    </lineage>
</organism>
<proteinExistence type="predicted"/>
<reference evidence="1 2" key="1">
    <citation type="submission" date="2014-11" db="EMBL/GenBank/DDBJ databases">
        <title>Genome sequencing of Pantoea rodasii ND03.</title>
        <authorList>
            <person name="Muhamad Yunos N.Y."/>
            <person name="Chan K.-G."/>
        </authorList>
    </citation>
    <scope>NUCLEOTIDE SEQUENCE [LARGE SCALE GENOMIC DNA]</scope>
    <source>
        <strain evidence="1 2">ND03</strain>
    </source>
</reference>
<evidence type="ECO:0000313" key="1">
    <source>
        <dbReference type="EMBL" id="KHJ67358.1"/>
    </source>
</evidence>
<accession>A0A0B1R2T4</accession>
<name>A0A0B1R2T4_9GAMM</name>
<dbReference type="AlphaFoldDB" id="A0A0B1R2T4"/>
<sequence>MQFACQKMSKKEYSGAKPDGIRTWIQDRILMFAEEADSKPERTKMAQRCAMDGCKLRFLVGD</sequence>
<evidence type="ECO:0000313" key="2">
    <source>
        <dbReference type="Proteomes" id="UP000030853"/>
    </source>
</evidence>
<comment type="caution">
    <text evidence="1">The sequence shown here is derived from an EMBL/GenBank/DDBJ whole genome shotgun (WGS) entry which is preliminary data.</text>
</comment>
<gene>
    <name evidence="1" type="ORF">QU24_14245</name>
</gene>
<dbReference type="Proteomes" id="UP000030853">
    <property type="component" value="Unassembled WGS sequence"/>
</dbReference>
<dbReference type="EMBL" id="JTJJ01000051">
    <property type="protein sequence ID" value="KHJ67358.1"/>
    <property type="molecule type" value="Genomic_DNA"/>
</dbReference>